<proteinExistence type="predicted"/>
<evidence type="ECO:0000259" key="3">
    <source>
        <dbReference type="Pfam" id="PF13751"/>
    </source>
</evidence>
<dbReference type="EMBL" id="CP052766">
    <property type="protein sequence ID" value="QJR80047.1"/>
    <property type="molecule type" value="Genomic_DNA"/>
</dbReference>
<reference evidence="4 5" key="2">
    <citation type="submission" date="2020-04" db="EMBL/GenBank/DDBJ databases">
        <title>Complete genome sequence of Alteromonas pelagimontana 5.12T.</title>
        <authorList>
            <person name="Sinha R.K."/>
            <person name="Krishnan K.P."/>
            <person name="Kurian J.P."/>
        </authorList>
    </citation>
    <scope>NUCLEOTIDE SEQUENCE [LARGE SCALE GENOMIC DNA]</scope>
    <source>
        <strain evidence="4 5">5.12</strain>
    </source>
</reference>
<dbReference type="InterPro" id="IPR008490">
    <property type="entry name" value="Transposase_InsH_N"/>
</dbReference>
<protein>
    <submittedName>
        <fullName evidence="4">IS1182 family transposase</fullName>
    </submittedName>
</protein>
<dbReference type="KEGG" id="apel:CA267_004265"/>
<dbReference type="PANTHER" id="PTHR33408">
    <property type="entry name" value="TRANSPOSASE"/>
    <property type="match status" value="1"/>
</dbReference>
<dbReference type="OrthoDB" id="9182628at2"/>
<dbReference type="NCBIfam" id="NF033551">
    <property type="entry name" value="transpos_IS1182"/>
    <property type="match status" value="1"/>
</dbReference>
<dbReference type="Pfam" id="PF13751">
    <property type="entry name" value="DDE_Tnp_1_6"/>
    <property type="match status" value="1"/>
</dbReference>
<feature type="domain" description="Transposase InsH N-terminal" evidence="2">
    <location>
        <begin position="19"/>
        <end position="112"/>
    </location>
</feature>
<dbReference type="InterPro" id="IPR025668">
    <property type="entry name" value="Tnp_DDE_dom"/>
</dbReference>
<dbReference type="AlphaFoldDB" id="A0A6M4MAI4"/>
<dbReference type="Proteomes" id="UP000219285">
    <property type="component" value="Chromosome"/>
</dbReference>
<evidence type="ECO:0000313" key="4">
    <source>
        <dbReference type="EMBL" id="QJR80047.1"/>
    </source>
</evidence>
<feature type="domain" description="Transposase DDE" evidence="3">
    <location>
        <begin position="345"/>
        <end position="462"/>
    </location>
</feature>
<evidence type="ECO:0000256" key="1">
    <source>
        <dbReference type="SAM" id="Coils"/>
    </source>
</evidence>
<dbReference type="Pfam" id="PF05598">
    <property type="entry name" value="DUF772"/>
    <property type="match status" value="1"/>
</dbReference>
<keyword evidence="1" id="KW-0175">Coiled coil</keyword>
<organism evidence="4 5">
    <name type="scientific">Alteromonas pelagimontana</name>
    <dbReference type="NCBI Taxonomy" id="1858656"/>
    <lineage>
        <taxon>Bacteria</taxon>
        <taxon>Pseudomonadati</taxon>
        <taxon>Pseudomonadota</taxon>
        <taxon>Gammaproteobacteria</taxon>
        <taxon>Alteromonadales</taxon>
        <taxon>Alteromonadaceae</taxon>
        <taxon>Alteromonas/Salinimonas group</taxon>
        <taxon>Alteromonas</taxon>
    </lineage>
</organism>
<evidence type="ECO:0000259" key="2">
    <source>
        <dbReference type="Pfam" id="PF05598"/>
    </source>
</evidence>
<dbReference type="RefSeq" id="WP_075608635.1">
    <property type="nucleotide sequence ID" value="NZ_CP052766.1"/>
</dbReference>
<keyword evidence="5" id="KW-1185">Reference proteome</keyword>
<sequence length="476" mass="54290">MSKFIEGQSRTQSTMFPEVLDDYVHEDNPIRAIDMFINSLDLCELGFTRYQPAKTGRPSYSPATMLKIYLYGYLNRIQSSRRLEKETQRNVELMWLVERLTPDFKTIADFRRDNGNAIQQVCKHFVLICRELNMFTDAIVAIDGTKFKAVNNIAKNYSRGLIKTCIETTEKDIANYLMELDRADRQSRADDAIKLKGKLAKLQARLKSEKVIQQELESLPDKQISYTDPDSRRMALKHKGVLVGYNVQAAVDTKHHLILAHYVTNNPTDRHQLVPMSQHVQRVLGKQDITILADRGYDDSTSFKAVHESGVTAIVPKIRTSGNRSKGLFTKEDFVYNKEKDVYECPAGKDIPFSFVSTDKGKPLRAYMSVMTCKGCAIKSRCTTSPAGRRIRRLDDEEHVERVAQAYKNMPNAMTLRHQTVEHPFGTIKQWAGAHQLLTKTLKHVKTEVSLQVLAYNFKRMMNIMGVDGLISALKT</sequence>
<reference evidence="5" key="1">
    <citation type="submission" date="2014-12" db="EMBL/GenBank/DDBJ databases">
        <title>Complete genome sequence of a multi-drug resistant Klebsiella pneumoniae.</title>
        <authorList>
            <person name="Hua X."/>
            <person name="Chen Q."/>
            <person name="Li X."/>
            <person name="Feng Y."/>
            <person name="Ruan Z."/>
            <person name="Yu Y."/>
        </authorList>
    </citation>
    <scope>NUCLEOTIDE SEQUENCE [LARGE SCALE GENOMIC DNA]</scope>
    <source>
        <strain evidence="5">5.12</strain>
    </source>
</reference>
<accession>A0A6M4MAI4</accession>
<name>A0A6M4MAI4_9ALTE</name>
<dbReference type="PANTHER" id="PTHR33408:SF2">
    <property type="entry name" value="TRANSPOSASE DDE DOMAIN-CONTAINING PROTEIN"/>
    <property type="match status" value="1"/>
</dbReference>
<dbReference type="InterPro" id="IPR047629">
    <property type="entry name" value="IS1182_transpos"/>
</dbReference>
<evidence type="ECO:0000313" key="5">
    <source>
        <dbReference type="Proteomes" id="UP000219285"/>
    </source>
</evidence>
<feature type="coiled-coil region" evidence="1">
    <location>
        <begin position="166"/>
        <end position="219"/>
    </location>
</feature>
<gene>
    <name evidence="4" type="ORF">CA267_004265</name>
</gene>